<dbReference type="Pfam" id="PF13649">
    <property type="entry name" value="Methyltransf_25"/>
    <property type="match status" value="1"/>
</dbReference>
<evidence type="ECO:0000256" key="2">
    <source>
        <dbReference type="SAM" id="MobiDB-lite"/>
    </source>
</evidence>
<gene>
    <name evidence="4" type="ORF">Phou_073040</name>
</gene>
<feature type="region of interest" description="Disordered" evidence="2">
    <location>
        <begin position="300"/>
        <end position="333"/>
    </location>
</feature>
<dbReference type="RefSeq" id="WP_173065162.1">
    <property type="nucleotide sequence ID" value="NZ_BAABGO010000007.1"/>
</dbReference>
<evidence type="ECO:0000313" key="4">
    <source>
        <dbReference type="EMBL" id="GFJ83124.1"/>
    </source>
</evidence>
<dbReference type="InterPro" id="IPR041698">
    <property type="entry name" value="Methyltransf_25"/>
</dbReference>
<reference evidence="4 5" key="1">
    <citation type="submission" date="2020-03" db="EMBL/GenBank/DDBJ databases">
        <title>Whole genome shotgun sequence of Phytohabitans houttuyneae NBRC 108639.</title>
        <authorList>
            <person name="Komaki H."/>
            <person name="Tamura T."/>
        </authorList>
    </citation>
    <scope>NUCLEOTIDE SEQUENCE [LARGE SCALE GENOMIC DNA]</scope>
    <source>
        <strain evidence="4 5">NBRC 108639</strain>
    </source>
</reference>
<name>A0A6V8KH13_9ACTN</name>
<evidence type="ECO:0000259" key="3">
    <source>
        <dbReference type="Pfam" id="PF13649"/>
    </source>
</evidence>
<dbReference type="CDD" id="cd02440">
    <property type="entry name" value="AdoMet_MTases"/>
    <property type="match status" value="1"/>
</dbReference>
<protein>
    <recommendedName>
        <fullName evidence="3">Methyltransferase domain-containing protein</fullName>
    </recommendedName>
</protein>
<dbReference type="GO" id="GO:0016740">
    <property type="term" value="F:transferase activity"/>
    <property type="evidence" value="ECO:0007669"/>
    <property type="project" value="UniProtKB-KW"/>
</dbReference>
<dbReference type="AlphaFoldDB" id="A0A6V8KH13"/>
<accession>A0A6V8KH13</accession>
<feature type="domain" description="Methyltransferase" evidence="3">
    <location>
        <begin position="39"/>
        <end position="131"/>
    </location>
</feature>
<dbReference type="PANTHER" id="PTHR43861">
    <property type="entry name" value="TRANS-ACONITATE 2-METHYLTRANSFERASE-RELATED"/>
    <property type="match status" value="1"/>
</dbReference>
<evidence type="ECO:0000256" key="1">
    <source>
        <dbReference type="ARBA" id="ARBA00022679"/>
    </source>
</evidence>
<dbReference type="Gene3D" id="3.40.50.150">
    <property type="entry name" value="Vaccinia Virus protein VP39"/>
    <property type="match status" value="1"/>
</dbReference>
<keyword evidence="1" id="KW-0808">Transferase</keyword>
<evidence type="ECO:0000313" key="5">
    <source>
        <dbReference type="Proteomes" id="UP000482800"/>
    </source>
</evidence>
<dbReference type="SUPFAM" id="SSF53335">
    <property type="entry name" value="S-adenosyl-L-methionine-dependent methyltransferases"/>
    <property type="match status" value="1"/>
</dbReference>
<comment type="caution">
    <text evidence="4">The sequence shown here is derived from an EMBL/GenBank/DDBJ whole genome shotgun (WGS) entry which is preliminary data.</text>
</comment>
<dbReference type="InterPro" id="IPR029063">
    <property type="entry name" value="SAM-dependent_MTases_sf"/>
</dbReference>
<sequence>MGEEYLDPRLVALYDSLTAERPDVPFYVDLAAQLPADTVADVGCGTGRLAVELAGRGHRVLGVDPSAAMLDAARRRPGGDLVRWARGDATLLAPGEWDLVVLSGNVVQEITDDRALLATFAAIRRALRPGGRLVFDSRNPAARCWTQWTPPDSHRVVGGGVEVWRANARADGDLVGYETHFRFPGGEELVSRGELRFRSYAWLKHALAGAGFDLDPMDSEAPDLVFLATPSPPRRAVRLVLDRELRATVHYADADPVFAFLDGLSSLETLARLRELGVPPELLYDEVRRLDLAWDPAAEVRERSEADMDDWRRRDQERRERLKREFRERRPED</sequence>
<keyword evidence="5" id="KW-1185">Reference proteome</keyword>
<organism evidence="4 5">
    <name type="scientific">Phytohabitans houttuyneae</name>
    <dbReference type="NCBI Taxonomy" id="1076126"/>
    <lineage>
        <taxon>Bacteria</taxon>
        <taxon>Bacillati</taxon>
        <taxon>Actinomycetota</taxon>
        <taxon>Actinomycetes</taxon>
        <taxon>Micromonosporales</taxon>
        <taxon>Micromonosporaceae</taxon>
    </lineage>
</organism>
<dbReference type="Proteomes" id="UP000482800">
    <property type="component" value="Unassembled WGS sequence"/>
</dbReference>
<dbReference type="EMBL" id="BLPF01000003">
    <property type="protein sequence ID" value="GFJ83124.1"/>
    <property type="molecule type" value="Genomic_DNA"/>
</dbReference>
<reference evidence="4 5" key="2">
    <citation type="submission" date="2020-03" db="EMBL/GenBank/DDBJ databases">
        <authorList>
            <person name="Ichikawa N."/>
            <person name="Kimura A."/>
            <person name="Kitahashi Y."/>
            <person name="Uohara A."/>
        </authorList>
    </citation>
    <scope>NUCLEOTIDE SEQUENCE [LARGE SCALE GENOMIC DNA]</scope>
    <source>
        <strain evidence="4 5">NBRC 108639</strain>
    </source>
</reference>
<proteinExistence type="predicted"/>